<keyword evidence="11" id="KW-0406">Ion transport</keyword>
<evidence type="ECO:0000313" key="14">
    <source>
        <dbReference type="EMBL" id="KYC46944.1"/>
    </source>
</evidence>
<dbReference type="GO" id="GO:0005886">
    <property type="term" value="C:plasma membrane"/>
    <property type="evidence" value="ECO:0007669"/>
    <property type="project" value="UniProtKB-SubCell"/>
</dbReference>
<keyword evidence="4" id="KW-1003">Cell membrane</keyword>
<dbReference type="InterPro" id="IPR023498">
    <property type="entry name" value="Zn_transptr_ZupT"/>
</dbReference>
<organism evidence="14 15">
    <name type="scientific">Candidatus Methanofastidiosum methylothiophilum</name>
    <dbReference type="NCBI Taxonomy" id="1705564"/>
    <lineage>
        <taxon>Archaea</taxon>
        <taxon>Methanobacteriati</taxon>
        <taxon>Methanobacteriota</taxon>
        <taxon>Stenosarchaea group</taxon>
        <taxon>Candidatus Methanofastidiosia</taxon>
        <taxon>Candidatus Methanofastidiosales</taxon>
        <taxon>Candidatus Methanofastidiosaceae</taxon>
        <taxon>Candidatus Methanofastidiosum</taxon>
    </lineage>
</organism>
<evidence type="ECO:0000256" key="8">
    <source>
        <dbReference type="ARBA" id="ARBA00022906"/>
    </source>
</evidence>
<feature type="transmembrane region" description="Helical" evidence="13">
    <location>
        <begin position="145"/>
        <end position="171"/>
    </location>
</feature>
<name>A0A150IQL9_9EURY</name>
<accession>A0A150IQL9</accession>
<feature type="transmembrane region" description="Helical" evidence="13">
    <location>
        <begin position="237"/>
        <end position="258"/>
    </location>
</feature>
<comment type="subcellular location">
    <subcellularLocation>
        <location evidence="1">Cell membrane</location>
        <topology evidence="1">Multi-pass membrane protein</topology>
    </subcellularLocation>
</comment>
<evidence type="ECO:0000256" key="1">
    <source>
        <dbReference type="ARBA" id="ARBA00004651"/>
    </source>
</evidence>
<protein>
    <submittedName>
        <fullName evidence="14">Zinc transporter ZupT</fullName>
    </submittedName>
</protein>
<keyword evidence="12 13" id="KW-0472">Membrane</keyword>
<dbReference type="EMBL" id="LNGC01000166">
    <property type="protein sequence ID" value="KYC46944.1"/>
    <property type="molecule type" value="Genomic_DNA"/>
</dbReference>
<evidence type="ECO:0000256" key="7">
    <source>
        <dbReference type="ARBA" id="ARBA00022833"/>
    </source>
</evidence>
<dbReference type="GO" id="GO:0005385">
    <property type="term" value="F:zinc ion transmembrane transporter activity"/>
    <property type="evidence" value="ECO:0007669"/>
    <property type="project" value="TreeGrafter"/>
</dbReference>
<evidence type="ECO:0000256" key="10">
    <source>
        <dbReference type="ARBA" id="ARBA00023004"/>
    </source>
</evidence>
<comment type="caution">
    <text evidence="14">The sequence shown here is derived from an EMBL/GenBank/DDBJ whole genome shotgun (WGS) entry which is preliminary data.</text>
</comment>
<feature type="transmembrane region" description="Helical" evidence="13">
    <location>
        <begin position="6"/>
        <end position="31"/>
    </location>
</feature>
<dbReference type="PANTHER" id="PTHR11040">
    <property type="entry name" value="ZINC/IRON TRANSPORTER"/>
    <property type="match status" value="1"/>
</dbReference>
<evidence type="ECO:0000256" key="13">
    <source>
        <dbReference type="SAM" id="Phobius"/>
    </source>
</evidence>
<feature type="transmembrane region" description="Helical" evidence="13">
    <location>
        <begin position="118"/>
        <end position="139"/>
    </location>
</feature>
<keyword evidence="8" id="KW-0864">Zinc transport</keyword>
<evidence type="ECO:0000256" key="5">
    <source>
        <dbReference type="ARBA" id="ARBA00022692"/>
    </source>
</evidence>
<feature type="transmembrane region" description="Helical" evidence="13">
    <location>
        <begin position="38"/>
        <end position="63"/>
    </location>
</feature>
<proteinExistence type="inferred from homology"/>
<keyword evidence="3" id="KW-0813">Transport</keyword>
<evidence type="ECO:0000256" key="6">
    <source>
        <dbReference type="ARBA" id="ARBA00022723"/>
    </source>
</evidence>
<evidence type="ECO:0000256" key="2">
    <source>
        <dbReference type="ARBA" id="ARBA00009703"/>
    </source>
</evidence>
<sequence length="259" mass="27666">MEVIGNVGFALLLTVIAGLSTGIGSSIAYFIKRPKTIYLSFSLGLSAGVMIYVSFVELLPQALDNIGELLAVTAFFLGIFFISIIDMVIPEKENPHSFSGLSENIDPRNKKDLMRTGLFTALAIGIHNFPEGLATFGTALGDPKLGIVIAIAIAIHNIPEGISVSIPIFYATNSKNKAFLYSFLSGVAEPIGALIGFLILLPFLSSAVLVSLMAFVAGIMVYISIDELLPMAHQYGHSHTVIIGVILGMMLMAFSIIIL</sequence>
<dbReference type="STRING" id="1705564.APG08_01074"/>
<comment type="similarity">
    <text evidence="2">Belongs to the ZIP transporter (TC 2.A.5) family. ZupT subfamily.</text>
</comment>
<dbReference type="PANTHER" id="PTHR11040:SF205">
    <property type="entry name" value="ZINC TRANSPORTER ZUPT"/>
    <property type="match status" value="1"/>
</dbReference>
<keyword evidence="6" id="KW-0479">Metal-binding</keyword>
<evidence type="ECO:0000256" key="11">
    <source>
        <dbReference type="ARBA" id="ARBA00023065"/>
    </source>
</evidence>
<gene>
    <name evidence="14" type="ORF">AMQ22_02029</name>
</gene>
<dbReference type="HAMAP" id="MF_00548">
    <property type="entry name" value="ZupT"/>
    <property type="match status" value="1"/>
</dbReference>
<evidence type="ECO:0000256" key="3">
    <source>
        <dbReference type="ARBA" id="ARBA00022448"/>
    </source>
</evidence>
<dbReference type="PATRIC" id="fig|1705409.3.peg.2159"/>
<keyword evidence="5 13" id="KW-0812">Transmembrane</keyword>
<dbReference type="AlphaFoldDB" id="A0A150IQL9"/>
<evidence type="ECO:0000313" key="15">
    <source>
        <dbReference type="Proteomes" id="UP000075398"/>
    </source>
</evidence>
<keyword evidence="7" id="KW-0862">Zinc</keyword>
<feature type="transmembrane region" description="Helical" evidence="13">
    <location>
        <begin position="178"/>
        <end position="201"/>
    </location>
</feature>
<evidence type="ECO:0000256" key="9">
    <source>
        <dbReference type="ARBA" id="ARBA00022989"/>
    </source>
</evidence>
<dbReference type="InterPro" id="IPR003689">
    <property type="entry name" value="ZIP"/>
</dbReference>
<keyword evidence="10" id="KW-0408">Iron</keyword>
<keyword evidence="9 13" id="KW-1133">Transmembrane helix</keyword>
<dbReference type="NCBIfam" id="NF003243">
    <property type="entry name" value="PRK04201.1"/>
    <property type="match status" value="1"/>
</dbReference>
<dbReference type="Proteomes" id="UP000075398">
    <property type="component" value="Unassembled WGS sequence"/>
</dbReference>
<feature type="transmembrane region" description="Helical" evidence="13">
    <location>
        <begin position="69"/>
        <end position="89"/>
    </location>
</feature>
<evidence type="ECO:0000256" key="4">
    <source>
        <dbReference type="ARBA" id="ARBA00022475"/>
    </source>
</evidence>
<dbReference type="GO" id="GO:0046872">
    <property type="term" value="F:metal ion binding"/>
    <property type="evidence" value="ECO:0007669"/>
    <property type="project" value="UniProtKB-KW"/>
</dbReference>
<dbReference type="Pfam" id="PF02535">
    <property type="entry name" value="Zip"/>
    <property type="match status" value="1"/>
</dbReference>
<reference evidence="14 15" key="1">
    <citation type="journal article" date="2016" name="ISME J.">
        <title>Chasing the elusive Euryarchaeota class WSA2: genomes reveal a uniquely fastidious methyl-reducing methanogen.</title>
        <authorList>
            <person name="Nobu M.K."/>
            <person name="Narihiro T."/>
            <person name="Kuroda K."/>
            <person name="Mei R."/>
            <person name="Liu W.T."/>
        </authorList>
    </citation>
    <scope>NUCLEOTIDE SEQUENCE [LARGE SCALE GENOMIC DNA]</scope>
    <source>
        <strain evidence="14">U1lsi0528_Bin055</strain>
    </source>
</reference>
<evidence type="ECO:0000256" key="12">
    <source>
        <dbReference type="ARBA" id="ARBA00023136"/>
    </source>
</evidence>
<feature type="transmembrane region" description="Helical" evidence="13">
    <location>
        <begin position="207"/>
        <end position="225"/>
    </location>
</feature>